<keyword evidence="2 6" id="KW-1003">Cell membrane</keyword>
<organism evidence="8 9">
    <name type="scientific">Stanieria cyanosphaera (strain ATCC 29371 / PCC 7437)</name>
    <dbReference type="NCBI Taxonomy" id="111780"/>
    <lineage>
        <taxon>Bacteria</taxon>
        <taxon>Bacillati</taxon>
        <taxon>Cyanobacteriota</taxon>
        <taxon>Cyanophyceae</taxon>
        <taxon>Pleurocapsales</taxon>
        <taxon>Dermocarpellaceae</taxon>
        <taxon>Stanieria</taxon>
    </lineage>
</organism>
<dbReference type="Proteomes" id="UP000010473">
    <property type="component" value="Plasmid pSTA7437.01"/>
</dbReference>
<feature type="domain" description="VTT" evidence="7">
    <location>
        <begin position="74"/>
        <end position="190"/>
    </location>
</feature>
<comment type="similarity">
    <text evidence="6">Belongs to the TVP38/TMEM64 family.</text>
</comment>
<evidence type="ECO:0000313" key="8">
    <source>
        <dbReference type="EMBL" id="AFZ38214.1"/>
    </source>
</evidence>
<feature type="transmembrane region" description="Helical" evidence="6">
    <location>
        <begin position="137"/>
        <end position="161"/>
    </location>
</feature>
<proteinExistence type="inferred from homology"/>
<feature type="transmembrane region" description="Helical" evidence="6">
    <location>
        <begin position="86"/>
        <end position="110"/>
    </location>
</feature>
<accession>K9Y1K8</accession>
<dbReference type="KEGG" id="scs:Sta7437_4776"/>
<dbReference type="PATRIC" id="fig|111780.3.peg.4935"/>
<evidence type="ECO:0000256" key="1">
    <source>
        <dbReference type="ARBA" id="ARBA00004651"/>
    </source>
</evidence>
<evidence type="ECO:0000259" key="7">
    <source>
        <dbReference type="Pfam" id="PF09335"/>
    </source>
</evidence>
<evidence type="ECO:0000256" key="4">
    <source>
        <dbReference type="ARBA" id="ARBA00022989"/>
    </source>
</evidence>
<keyword evidence="4 6" id="KW-1133">Transmembrane helix</keyword>
<reference evidence="9" key="1">
    <citation type="journal article" date="2013" name="Proc. Natl. Acad. Sci. U.S.A.">
        <title>Improving the coverage of the cyanobacterial phylum using diversity-driven genome sequencing.</title>
        <authorList>
            <person name="Shih P.M."/>
            <person name="Wu D."/>
            <person name="Latifi A."/>
            <person name="Axen S.D."/>
            <person name="Fewer D.P."/>
            <person name="Talla E."/>
            <person name="Calteau A."/>
            <person name="Cai F."/>
            <person name="Tandeau de Marsac N."/>
            <person name="Rippka R."/>
            <person name="Herdman M."/>
            <person name="Sivonen K."/>
            <person name="Coursin T."/>
            <person name="Laurent T."/>
            <person name="Goodwin L."/>
            <person name="Nolan M."/>
            <person name="Davenport K.W."/>
            <person name="Han C.S."/>
            <person name="Rubin E.M."/>
            <person name="Eisen J.A."/>
            <person name="Woyke T."/>
            <person name="Gugger M."/>
            <person name="Kerfeld C.A."/>
        </authorList>
    </citation>
    <scope>NUCLEOTIDE SEQUENCE [LARGE SCALE GENOMIC DNA]</scope>
    <source>
        <strain evidence="9">ATCC 29371 / PCC 7437</strain>
        <plasmid evidence="9">Plasmid pSTA7437.01</plasmid>
    </source>
</reference>
<gene>
    <name evidence="8" type="ordered locus">Sta7437_4776</name>
</gene>
<evidence type="ECO:0000256" key="3">
    <source>
        <dbReference type="ARBA" id="ARBA00022692"/>
    </source>
</evidence>
<keyword evidence="8" id="KW-0614">Plasmid</keyword>
<dbReference type="OrthoDB" id="9812980at2"/>
<feature type="transmembrane region" description="Helical" evidence="6">
    <location>
        <begin position="167"/>
        <end position="190"/>
    </location>
</feature>
<name>K9Y1K8_STAC7</name>
<keyword evidence="5 6" id="KW-0472">Membrane</keyword>
<evidence type="ECO:0000256" key="6">
    <source>
        <dbReference type="RuleBase" id="RU366058"/>
    </source>
</evidence>
<keyword evidence="9" id="KW-1185">Reference proteome</keyword>
<feature type="transmembrane region" description="Helical" evidence="6">
    <location>
        <begin position="53"/>
        <end position="74"/>
    </location>
</feature>
<protein>
    <recommendedName>
        <fullName evidence="6">TVP38/TMEM64 family membrane protein</fullName>
    </recommendedName>
</protein>
<dbReference type="InterPro" id="IPR015414">
    <property type="entry name" value="TMEM64"/>
</dbReference>
<dbReference type="AlphaFoldDB" id="K9Y1K8"/>
<evidence type="ECO:0000313" key="9">
    <source>
        <dbReference type="Proteomes" id="UP000010473"/>
    </source>
</evidence>
<geneLocation type="plasmid" evidence="8 9">
    <name>pSTA7437.01</name>
</geneLocation>
<evidence type="ECO:0000256" key="5">
    <source>
        <dbReference type="ARBA" id="ARBA00023136"/>
    </source>
</evidence>
<dbReference type="PANTHER" id="PTHR12677:SF59">
    <property type="entry name" value="GOLGI APPARATUS MEMBRANE PROTEIN TVP38-RELATED"/>
    <property type="match status" value="1"/>
</dbReference>
<dbReference type="RefSeq" id="WP_015212117.1">
    <property type="nucleotide sequence ID" value="NC_019765.1"/>
</dbReference>
<dbReference type="EMBL" id="CP003654">
    <property type="protein sequence ID" value="AFZ38214.1"/>
    <property type="molecule type" value="Genomic_DNA"/>
</dbReference>
<dbReference type="InterPro" id="IPR032816">
    <property type="entry name" value="VTT_dom"/>
</dbReference>
<dbReference type="GO" id="GO:0005886">
    <property type="term" value="C:plasma membrane"/>
    <property type="evidence" value="ECO:0007669"/>
    <property type="project" value="UniProtKB-SubCell"/>
</dbReference>
<sequence length="232" mass="25381">MKKPKKQQILFNRQNGIALAVLILSLLVYWWLREKSEINLLAPEGLRETIQDLGSLGIVVYISLIALAVIMSPIPGAPLTIAAGAVWGTLFAGIYSVIGGFLGGLIAYFIGRTLGRSAVYALTGKVIYFTKNRGEVYLGWLILITRLLPVLSFDLISYGAGITGLSLPIYATATLLGMIPSTFFLTYMGAAFQVGKLLGVGLLVIFVIVLVALPWGIRRYNWFNLQDIIRIE</sequence>
<dbReference type="HOGENOM" id="CLU_038944_8_1_3"/>
<feature type="transmembrane region" description="Helical" evidence="6">
    <location>
        <begin position="15"/>
        <end position="32"/>
    </location>
</feature>
<dbReference type="Pfam" id="PF09335">
    <property type="entry name" value="VTT_dom"/>
    <property type="match status" value="1"/>
</dbReference>
<feature type="transmembrane region" description="Helical" evidence="6">
    <location>
        <begin position="197"/>
        <end position="217"/>
    </location>
</feature>
<dbReference type="PANTHER" id="PTHR12677">
    <property type="entry name" value="GOLGI APPARATUS MEMBRANE PROTEIN TVP38-RELATED"/>
    <property type="match status" value="1"/>
</dbReference>
<comment type="subcellular location">
    <subcellularLocation>
        <location evidence="1 6">Cell membrane</location>
        <topology evidence="1 6">Multi-pass membrane protein</topology>
    </subcellularLocation>
</comment>
<keyword evidence="3 6" id="KW-0812">Transmembrane</keyword>
<evidence type="ECO:0000256" key="2">
    <source>
        <dbReference type="ARBA" id="ARBA00022475"/>
    </source>
</evidence>